<dbReference type="Proteomes" id="UP001290455">
    <property type="component" value="Unassembled WGS sequence"/>
</dbReference>
<keyword evidence="4 6" id="KW-1133">Transmembrane helix</keyword>
<reference evidence="7 8" key="1">
    <citation type="submission" date="2023-11" db="EMBL/GenBank/DDBJ databases">
        <title>Bacillus jintuensis, isolated from a mudflat on the Beibu Gulf coast.</title>
        <authorList>
            <person name="Li M."/>
        </authorList>
    </citation>
    <scope>NUCLEOTIDE SEQUENCE [LARGE SCALE GENOMIC DNA]</scope>
    <source>
        <strain evidence="7 8">31A1R</strain>
    </source>
</reference>
<proteinExistence type="inferred from homology"/>
<dbReference type="PANTHER" id="PTHR35791">
    <property type="entry name" value="UPF0754 MEMBRANE PROTEIN YHEB"/>
    <property type="match status" value="1"/>
</dbReference>
<organism evidence="7 8">
    <name type="scientific">Robertmurraya mangrovi</name>
    <dbReference type="NCBI Taxonomy" id="3098077"/>
    <lineage>
        <taxon>Bacteria</taxon>
        <taxon>Bacillati</taxon>
        <taxon>Bacillota</taxon>
        <taxon>Bacilli</taxon>
        <taxon>Bacillales</taxon>
        <taxon>Bacillaceae</taxon>
        <taxon>Robertmurraya</taxon>
    </lineage>
</organism>
<feature type="transmembrane region" description="Helical" evidence="6">
    <location>
        <begin position="356"/>
        <end position="378"/>
    </location>
</feature>
<comment type="similarity">
    <text evidence="2">Belongs to the UPF0754 family.</text>
</comment>
<protein>
    <submittedName>
        <fullName evidence="7">DUF445 family protein</fullName>
    </submittedName>
</protein>
<evidence type="ECO:0000256" key="1">
    <source>
        <dbReference type="ARBA" id="ARBA00004236"/>
    </source>
</evidence>
<dbReference type="InterPro" id="IPR016991">
    <property type="entry name" value="UCP032178"/>
</dbReference>
<keyword evidence="5 6" id="KW-0472">Membrane</keyword>
<keyword evidence="8" id="KW-1185">Reference proteome</keyword>
<keyword evidence="3 6" id="KW-0812">Transmembrane</keyword>
<evidence type="ECO:0000256" key="5">
    <source>
        <dbReference type="ARBA" id="ARBA00023136"/>
    </source>
</evidence>
<evidence type="ECO:0000256" key="6">
    <source>
        <dbReference type="SAM" id="Phobius"/>
    </source>
</evidence>
<dbReference type="InterPro" id="IPR007383">
    <property type="entry name" value="DUF445"/>
</dbReference>
<accession>A0ABU5ISS1</accession>
<sequence>MDIVITFLFLIIIGAVIGGFTNSLAIKMLFRPYKPIYVGKWKVPFTPGLIPKRRGELANQLGKMVVDHLLTPESIKRKFLNETFQTEMTKLAQKELERFLEKEETLEEFLGNLGVSDSKVKFEKKMDQFIVDKYENLMNKYREQPIRTVLTPDIQTKLDSKIPLIASFILQKGVDYFSSVEGELRIARMIDDFMRERSGVLGNMLQMFLGNVNLTDKIQPELIKFLNNPGTHDLVTTLIRNEWEKILEWKAEKIEDQFGKEQLLSTVKEYSRKIVNVDKLFESSISDLTSAFKDTLLENIVPKSIQLIGEWLSNRIEVLMERLHLSEIVREQVETFSVERLEEMVLSITRSELKMITYLGALLGGVIGLFQGIVVVFLQ</sequence>
<dbReference type="Pfam" id="PF04286">
    <property type="entry name" value="DUF445"/>
    <property type="match status" value="1"/>
</dbReference>
<dbReference type="PIRSF" id="PIRSF032178">
    <property type="entry name" value="UCP032178"/>
    <property type="match status" value="1"/>
</dbReference>
<feature type="transmembrane region" description="Helical" evidence="6">
    <location>
        <begin position="6"/>
        <end position="30"/>
    </location>
</feature>
<evidence type="ECO:0000313" key="7">
    <source>
        <dbReference type="EMBL" id="MDZ5470181.1"/>
    </source>
</evidence>
<evidence type="ECO:0000256" key="2">
    <source>
        <dbReference type="ARBA" id="ARBA00008053"/>
    </source>
</evidence>
<dbReference type="RefSeq" id="WP_322444495.1">
    <property type="nucleotide sequence ID" value="NZ_JAXOFX010000001.1"/>
</dbReference>
<evidence type="ECO:0000256" key="3">
    <source>
        <dbReference type="ARBA" id="ARBA00022692"/>
    </source>
</evidence>
<evidence type="ECO:0000313" key="8">
    <source>
        <dbReference type="Proteomes" id="UP001290455"/>
    </source>
</evidence>
<name>A0ABU5ISS1_9BACI</name>
<dbReference type="EMBL" id="JAXOFX010000001">
    <property type="protein sequence ID" value="MDZ5470181.1"/>
    <property type="molecule type" value="Genomic_DNA"/>
</dbReference>
<comment type="subcellular location">
    <subcellularLocation>
        <location evidence="1">Cell membrane</location>
    </subcellularLocation>
</comment>
<gene>
    <name evidence="7" type="ORF">SM124_00330</name>
</gene>
<evidence type="ECO:0000256" key="4">
    <source>
        <dbReference type="ARBA" id="ARBA00022989"/>
    </source>
</evidence>
<comment type="caution">
    <text evidence="7">The sequence shown here is derived from an EMBL/GenBank/DDBJ whole genome shotgun (WGS) entry which is preliminary data.</text>
</comment>
<dbReference type="PANTHER" id="PTHR35791:SF1">
    <property type="entry name" value="UPF0754 MEMBRANE PROTEIN YHEB"/>
    <property type="match status" value="1"/>
</dbReference>